<proteinExistence type="predicted"/>
<evidence type="ECO:0000313" key="1">
    <source>
        <dbReference type="EMBL" id="KAK8962373.1"/>
    </source>
</evidence>
<comment type="caution">
    <text evidence="1">The sequence shown here is derived from an EMBL/GenBank/DDBJ whole genome shotgun (WGS) entry which is preliminary data.</text>
</comment>
<reference evidence="1 2" key="1">
    <citation type="journal article" date="2022" name="Nat. Plants">
        <title>Genomes of leafy and leafless Platanthera orchids illuminate the evolution of mycoheterotrophy.</title>
        <authorList>
            <person name="Li M.H."/>
            <person name="Liu K.W."/>
            <person name="Li Z."/>
            <person name="Lu H.C."/>
            <person name="Ye Q.L."/>
            <person name="Zhang D."/>
            <person name="Wang J.Y."/>
            <person name="Li Y.F."/>
            <person name="Zhong Z.M."/>
            <person name="Liu X."/>
            <person name="Yu X."/>
            <person name="Liu D.K."/>
            <person name="Tu X.D."/>
            <person name="Liu B."/>
            <person name="Hao Y."/>
            <person name="Liao X.Y."/>
            <person name="Jiang Y.T."/>
            <person name="Sun W.H."/>
            <person name="Chen J."/>
            <person name="Chen Y.Q."/>
            <person name="Ai Y."/>
            <person name="Zhai J.W."/>
            <person name="Wu S.S."/>
            <person name="Zhou Z."/>
            <person name="Hsiao Y.Y."/>
            <person name="Wu W.L."/>
            <person name="Chen Y.Y."/>
            <person name="Lin Y.F."/>
            <person name="Hsu J.L."/>
            <person name="Li C.Y."/>
            <person name="Wang Z.W."/>
            <person name="Zhao X."/>
            <person name="Zhong W.Y."/>
            <person name="Ma X.K."/>
            <person name="Ma L."/>
            <person name="Huang J."/>
            <person name="Chen G.Z."/>
            <person name="Huang M.Z."/>
            <person name="Huang L."/>
            <person name="Peng D.H."/>
            <person name="Luo Y.B."/>
            <person name="Zou S.Q."/>
            <person name="Chen S.P."/>
            <person name="Lan S."/>
            <person name="Tsai W.C."/>
            <person name="Van de Peer Y."/>
            <person name="Liu Z.J."/>
        </authorList>
    </citation>
    <scope>NUCLEOTIDE SEQUENCE [LARGE SCALE GENOMIC DNA]</scope>
    <source>
        <strain evidence="1">Lor288</strain>
    </source>
</reference>
<dbReference type="InterPro" id="IPR006652">
    <property type="entry name" value="Kelch_1"/>
</dbReference>
<dbReference type="SUPFAM" id="SSF117281">
    <property type="entry name" value="Kelch motif"/>
    <property type="match status" value="1"/>
</dbReference>
<keyword evidence="2" id="KW-1185">Reference proteome</keyword>
<dbReference type="Proteomes" id="UP001412067">
    <property type="component" value="Unassembled WGS sequence"/>
</dbReference>
<dbReference type="Pfam" id="PF01344">
    <property type="entry name" value="Kelch_1"/>
    <property type="match status" value="1"/>
</dbReference>
<gene>
    <name evidence="1" type="ORF">KSP40_PGU000524</name>
</gene>
<dbReference type="EMBL" id="JBBWWR010000008">
    <property type="protein sequence ID" value="KAK8962373.1"/>
    <property type="molecule type" value="Genomic_DNA"/>
</dbReference>
<protein>
    <submittedName>
        <fullName evidence="1">Uncharacterized protein</fullName>
    </submittedName>
</protein>
<accession>A0ABR2MEG2</accession>
<name>A0ABR2MEG2_9ASPA</name>
<evidence type="ECO:0000313" key="2">
    <source>
        <dbReference type="Proteomes" id="UP001412067"/>
    </source>
</evidence>
<organism evidence="1 2">
    <name type="scientific">Platanthera guangdongensis</name>
    <dbReference type="NCBI Taxonomy" id="2320717"/>
    <lineage>
        <taxon>Eukaryota</taxon>
        <taxon>Viridiplantae</taxon>
        <taxon>Streptophyta</taxon>
        <taxon>Embryophyta</taxon>
        <taxon>Tracheophyta</taxon>
        <taxon>Spermatophyta</taxon>
        <taxon>Magnoliopsida</taxon>
        <taxon>Liliopsida</taxon>
        <taxon>Asparagales</taxon>
        <taxon>Orchidaceae</taxon>
        <taxon>Orchidoideae</taxon>
        <taxon>Orchideae</taxon>
        <taxon>Orchidinae</taxon>
        <taxon>Platanthera</taxon>
    </lineage>
</organism>
<dbReference type="InterPro" id="IPR015915">
    <property type="entry name" value="Kelch-typ_b-propeller"/>
</dbReference>
<sequence>MLAKMKFVGDEFACSEGNEMIYVVGGYGSDGYGLSPAEDYVPDKNEWTLIEKLRKPWGPCFGGKRSGFYTQVCQIRRKRLSRFWAQPR</sequence>